<dbReference type="PANTHER" id="PTHR43575:SF1">
    <property type="entry name" value="PROTEIN ABCI7, CHLOROPLASTIC"/>
    <property type="match status" value="1"/>
</dbReference>
<dbReference type="InterPro" id="IPR011542">
    <property type="entry name" value="SUF_FeS_clus_asmbl_SufD"/>
</dbReference>
<dbReference type="Pfam" id="PF19295">
    <property type="entry name" value="SufBD_N"/>
    <property type="match status" value="1"/>
</dbReference>
<dbReference type="PANTHER" id="PTHR43575">
    <property type="entry name" value="PROTEIN ABCI7, CHLOROPLASTIC"/>
    <property type="match status" value="1"/>
</dbReference>
<comment type="caution">
    <text evidence="1">The sequence shown here is derived from an EMBL/GenBank/DDBJ whole genome shotgun (WGS) entry which is preliminary data.</text>
</comment>
<gene>
    <name evidence="1" type="primary">sufD</name>
    <name evidence="1" type="ORF">ABVT43_01875</name>
</gene>
<keyword evidence="2" id="KW-1185">Reference proteome</keyword>
<dbReference type="InterPro" id="IPR055346">
    <property type="entry name" value="Fe-S_cluster_assembly_SufBD"/>
</dbReference>
<dbReference type="InterPro" id="IPR037284">
    <property type="entry name" value="SUF_FeS_clus_asmbl_SufBD_sf"/>
</dbReference>
<dbReference type="NCBIfam" id="TIGR01981">
    <property type="entry name" value="sufD"/>
    <property type="match status" value="1"/>
</dbReference>
<accession>A0ABV2BPK3</accession>
<organism evidence="1 2">
    <name type="scientific">Aliikangiella maris</name>
    <dbReference type="NCBI Taxonomy" id="3162458"/>
    <lineage>
        <taxon>Bacteria</taxon>
        <taxon>Pseudomonadati</taxon>
        <taxon>Pseudomonadota</taxon>
        <taxon>Gammaproteobacteria</taxon>
        <taxon>Oceanospirillales</taxon>
        <taxon>Pleioneaceae</taxon>
        <taxon>Aliikangiella</taxon>
    </lineage>
</organism>
<protein>
    <submittedName>
        <fullName evidence="1">Fe-S cluster assembly protein SufD</fullName>
    </submittedName>
</protein>
<reference evidence="1 2" key="1">
    <citation type="submission" date="2024-06" db="EMBL/GenBank/DDBJ databases">
        <authorList>
            <person name="Li F."/>
        </authorList>
    </citation>
    <scope>NUCLEOTIDE SEQUENCE [LARGE SCALE GENOMIC DNA]</scope>
    <source>
        <strain evidence="1 2">GXAS 311</strain>
    </source>
</reference>
<proteinExistence type="predicted"/>
<dbReference type="Proteomes" id="UP001548189">
    <property type="component" value="Unassembled WGS sequence"/>
</dbReference>
<name>A0ABV2BPK3_9GAMM</name>
<dbReference type="SUPFAM" id="SSF101960">
    <property type="entry name" value="Stabilizer of iron transporter SufD"/>
    <property type="match status" value="1"/>
</dbReference>
<dbReference type="InterPro" id="IPR000825">
    <property type="entry name" value="SUF_FeS_clus_asmbl_SufBD_core"/>
</dbReference>
<dbReference type="EMBL" id="JBEVCJ010000001">
    <property type="protein sequence ID" value="MET1253863.1"/>
    <property type="molecule type" value="Genomic_DNA"/>
</dbReference>
<sequence length="438" mass="49215">MSFIVDFTNHQSTELSNLPSSSELAWFGLNRESALNNFKSLQLPNRKVEHWKYNDLTSITQNEFSLLDKPTDVQKVDAHECTQKINFENAIEITFVNGFLTAVPNNLANQLGIKVTTFEQADAEQQKVISAQLAENNEGKNIFSSLNQAINQSGILVEIAANHKIEQPLYIRYLTSEKQPHKIASQITVISAAKSSEFTLIEQFNSDKQQDQLLSLQQTLISIAENAHFNHYRLSLESDSAYQIAQTQTRLANDSVMNSFYLGFGSKVNRTDIDVLHQGQNAQCNITGIYLPANSQAIDYHSNIEHQSPRCNTNEIFRGIIADKASATFNGKIHIFQDAQKSDAYLNNKNLLLTNEAEINTKPELEIYADDVSCAHGATVAQLDKKSLYYLQSRGINAQVAKKMLSLAFVQELLNKIKNEPVKDFLTQLLDEYMSKVA</sequence>
<dbReference type="Pfam" id="PF01458">
    <property type="entry name" value="SUFBD_core"/>
    <property type="match status" value="1"/>
</dbReference>
<evidence type="ECO:0000313" key="1">
    <source>
        <dbReference type="EMBL" id="MET1253863.1"/>
    </source>
</evidence>
<evidence type="ECO:0000313" key="2">
    <source>
        <dbReference type="Proteomes" id="UP001548189"/>
    </source>
</evidence>
<dbReference type="InterPro" id="IPR045595">
    <property type="entry name" value="SufBD_N"/>
</dbReference>